<evidence type="ECO:0000256" key="4">
    <source>
        <dbReference type="ARBA" id="ARBA00022692"/>
    </source>
</evidence>
<evidence type="ECO:0000256" key="1">
    <source>
        <dbReference type="ARBA" id="ARBA00004141"/>
    </source>
</evidence>
<dbReference type="Proteomes" id="UP000011087">
    <property type="component" value="Unassembled WGS sequence"/>
</dbReference>
<sequence>MSSLPPYQYTLAEKTFSEFVGCFIVSALSLGLVVNHHLPGTKGHGYEYGFIALGFGLSFIFPMVMLNHISARLNPASMVALWVAGLTPFSHAVVMSIAQVIGWFCGSVLVFGLYLPHFSTVPKPPKEEEDDDFAMRRSAGPKARQIASATLREETDFKRACSSPFKMNRSESIEQRKLRSLETLAHKLEEKLMKKNLPADMLQRYRREKTIEIAVTQQAIRQLSGSFRVPTLEEIAIRLPSNGECKSQASSERELKFDPNGKSCNDNVDNLDENETMNERLVLDTKIDEEPIKRKITEKMAKLNEEYAKALHADKRIKLASFGTTPAIPNFFFNAIQEFTATAFLTWGNLMMAEKAYMMPPEERTVYTNVVVPALIGPWIFVLILAFGGNINPSMNPARDLGPRIAHTILPVPGKGPSDWWYAPCIYMGELAGGAMGGFLYLMLNSMNHSQWNRT</sequence>
<dbReference type="GeneID" id="17294940"/>
<dbReference type="Pfam" id="PF00230">
    <property type="entry name" value="MIP"/>
    <property type="match status" value="2"/>
</dbReference>
<dbReference type="InterPro" id="IPR000425">
    <property type="entry name" value="MIP"/>
</dbReference>
<dbReference type="STRING" id="905079.L1IPV1"/>
<protein>
    <submittedName>
        <fullName evidence="9 10">Uncharacterized protein</fullName>
    </submittedName>
</protein>
<dbReference type="InterPro" id="IPR050363">
    <property type="entry name" value="MIP/Aquaporin"/>
</dbReference>
<dbReference type="GO" id="GO:0015254">
    <property type="term" value="F:glycerol channel activity"/>
    <property type="evidence" value="ECO:0007669"/>
    <property type="project" value="TreeGrafter"/>
</dbReference>
<dbReference type="Gene3D" id="1.20.1080.10">
    <property type="entry name" value="Glycerol uptake facilitator protein"/>
    <property type="match status" value="2"/>
</dbReference>
<dbReference type="OrthoDB" id="3222at2759"/>
<feature type="transmembrane region" description="Helical" evidence="8">
    <location>
        <begin position="366"/>
        <end position="387"/>
    </location>
</feature>
<dbReference type="PaxDb" id="55529-EKX38127"/>
<organism evidence="9">
    <name type="scientific">Guillardia theta (strain CCMP2712)</name>
    <name type="common">Cryptophyte</name>
    <dbReference type="NCBI Taxonomy" id="905079"/>
    <lineage>
        <taxon>Eukaryota</taxon>
        <taxon>Cryptophyceae</taxon>
        <taxon>Pyrenomonadales</taxon>
        <taxon>Geminigeraceae</taxon>
        <taxon>Guillardia</taxon>
    </lineage>
</organism>
<evidence type="ECO:0000256" key="8">
    <source>
        <dbReference type="SAM" id="Phobius"/>
    </source>
</evidence>
<keyword evidence="6 8" id="KW-0472">Membrane</keyword>
<comment type="similarity">
    <text evidence="2">Belongs to the MIP/aquaporin (TC 1.A.8) family.</text>
</comment>
<dbReference type="eggNOG" id="ENOG502S6IG">
    <property type="taxonomic scope" value="Eukaryota"/>
</dbReference>
<dbReference type="KEGG" id="gtt:GUITHDRAFT_165278"/>
<keyword evidence="3" id="KW-0813">Transport</keyword>
<reference evidence="9 11" key="1">
    <citation type="journal article" date="2012" name="Nature">
        <title>Algal genomes reveal evolutionary mosaicism and the fate of nucleomorphs.</title>
        <authorList>
            <consortium name="DOE Joint Genome Institute"/>
            <person name="Curtis B.A."/>
            <person name="Tanifuji G."/>
            <person name="Burki F."/>
            <person name="Gruber A."/>
            <person name="Irimia M."/>
            <person name="Maruyama S."/>
            <person name="Arias M.C."/>
            <person name="Ball S.G."/>
            <person name="Gile G.H."/>
            <person name="Hirakawa Y."/>
            <person name="Hopkins J.F."/>
            <person name="Kuo A."/>
            <person name="Rensing S.A."/>
            <person name="Schmutz J."/>
            <person name="Symeonidi A."/>
            <person name="Elias M."/>
            <person name="Eveleigh R.J."/>
            <person name="Herman E.K."/>
            <person name="Klute M.J."/>
            <person name="Nakayama T."/>
            <person name="Obornik M."/>
            <person name="Reyes-Prieto A."/>
            <person name="Armbrust E.V."/>
            <person name="Aves S.J."/>
            <person name="Beiko R.G."/>
            <person name="Coutinho P."/>
            <person name="Dacks J.B."/>
            <person name="Durnford D.G."/>
            <person name="Fast N.M."/>
            <person name="Green B.R."/>
            <person name="Grisdale C.J."/>
            <person name="Hempel F."/>
            <person name="Henrissat B."/>
            <person name="Hoppner M.P."/>
            <person name="Ishida K."/>
            <person name="Kim E."/>
            <person name="Koreny L."/>
            <person name="Kroth P.G."/>
            <person name="Liu Y."/>
            <person name="Malik S.B."/>
            <person name="Maier U.G."/>
            <person name="McRose D."/>
            <person name="Mock T."/>
            <person name="Neilson J.A."/>
            <person name="Onodera N.T."/>
            <person name="Poole A.M."/>
            <person name="Pritham E.J."/>
            <person name="Richards T.A."/>
            <person name="Rocap G."/>
            <person name="Roy S.W."/>
            <person name="Sarai C."/>
            <person name="Schaack S."/>
            <person name="Shirato S."/>
            <person name="Slamovits C.H."/>
            <person name="Spencer D.F."/>
            <person name="Suzuki S."/>
            <person name="Worden A.Z."/>
            <person name="Zauner S."/>
            <person name="Barry K."/>
            <person name="Bell C."/>
            <person name="Bharti A.K."/>
            <person name="Crow J.A."/>
            <person name="Grimwood J."/>
            <person name="Kramer R."/>
            <person name="Lindquist E."/>
            <person name="Lucas S."/>
            <person name="Salamov A."/>
            <person name="McFadden G.I."/>
            <person name="Lane C.E."/>
            <person name="Keeling P.J."/>
            <person name="Gray M.W."/>
            <person name="Grigoriev I.V."/>
            <person name="Archibald J.M."/>
        </authorList>
    </citation>
    <scope>NUCLEOTIDE SEQUENCE</scope>
    <source>
        <strain evidence="9 11">CCMP2712</strain>
    </source>
</reference>
<dbReference type="InterPro" id="IPR023271">
    <property type="entry name" value="Aquaporin-like"/>
</dbReference>
<evidence type="ECO:0000313" key="9">
    <source>
        <dbReference type="EMBL" id="EKX38127.1"/>
    </source>
</evidence>
<reference evidence="10" key="3">
    <citation type="submission" date="2016-03" db="UniProtKB">
        <authorList>
            <consortium name="EnsemblProtists"/>
        </authorList>
    </citation>
    <scope>IDENTIFICATION</scope>
</reference>
<reference evidence="11" key="2">
    <citation type="submission" date="2012-11" db="EMBL/GenBank/DDBJ databases">
        <authorList>
            <person name="Kuo A."/>
            <person name="Curtis B.A."/>
            <person name="Tanifuji G."/>
            <person name="Burki F."/>
            <person name="Gruber A."/>
            <person name="Irimia M."/>
            <person name="Maruyama S."/>
            <person name="Arias M.C."/>
            <person name="Ball S.G."/>
            <person name="Gile G.H."/>
            <person name="Hirakawa Y."/>
            <person name="Hopkins J.F."/>
            <person name="Rensing S.A."/>
            <person name="Schmutz J."/>
            <person name="Symeonidi A."/>
            <person name="Elias M."/>
            <person name="Eveleigh R.J."/>
            <person name="Herman E.K."/>
            <person name="Klute M.J."/>
            <person name="Nakayama T."/>
            <person name="Obornik M."/>
            <person name="Reyes-Prieto A."/>
            <person name="Armbrust E.V."/>
            <person name="Aves S.J."/>
            <person name="Beiko R.G."/>
            <person name="Coutinho P."/>
            <person name="Dacks J.B."/>
            <person name="Durnford D.G."/>
            <person name="Fast N.M."/>
            <person name="Green B.R."/>
            <person name="Grisdale C."/>
            <person name="Hempe F."/>
            <person name="Henrissat B."/>
            <person name="Hoppner M.P."/>
            <person name="Ishida K.-I."/>
            <person name="Kim E."/>
            <person name="Koreny L."/>
            <person name="Kroth P.G."/>
            <person name="Liu Y."/>
            <person name="Malik S.-B."/>
            <person name="Maier U.G."/>
            <person name="McRose D."/>
            <person name="Mock T."/>
            <person name="Neilson J.A."/>
            <person name="Onodera N.T."/>
            <person name="Poole A.M."/>
            <person name="Pritham E.J."/>
            <person name="Richards T.A."/>
            <person name="Rocap G."/>
            <person name="Roy S.W."/>
            <person name="Sarai C."/>
            <person name="Schaack S."/>
            <person name="Shirato S."/>
            <person name="Slamovits C.H."/>
            <person name="Spencer D.F."/>
            <person name="Suzuki S."/>
            <person name="Worden A.Z."/>
            <person name="Zauner S."/>
            <person name="Barry K."/>
            <person name="Bell C."/>
            <person name="Bharti A.K."/>
            <person name="Crow J.A."/>
            <person name="Grimwood J."/>
            <person name="Kramer R."/>
            <person name="Lindquist E."/>
            <person name="Lucas S."/>
            <person name="Salamov A."/>
            <person name="McFadden G.I."/>
            <person name="Lane C.E."/>
            <person name="Keeling P.J."/>
            <person name="Gray M.W."/>
            <person name="Grigoriev I.V."/>
            <person name="Archibald J.M."/>
        </authorList>
    </citation>
    <scope>NUCLEOTIDE SEQUENCE</scope>
    <source>
        <strain evidence="11">CCMP2712</strain>
    </source>
</reference>
<dbReference type="EnsemblProtists" id="EKX38127">
    <property type="protein sequence ID" value="EKX38127"/>
    <property type="gene ID" value="GUITHDRAFT_165278"/>
</dbReference>
<gene>
    <name evidence="9" type="ORF">GUITHDRAFT_165278</name>
</gene>
<feature type="region of interest" description="Disordered" evidence="7">
    <location>
        <begin position="251"/>
        <end position="271"/>
    </location>
</feature>
<proteinExistence type="inferred from homology"/>
<evidence type="ECO:0000256" key="3">
    <source>
        <dbReference type="ARBA" id="ARBA00022448"/>
    </source>
</evidence>
<name>L1IPV1_GUITC</name>
<dbReference type="GO" id="GO:0015250">
    <property type="term" value="F:water channel activity"/>
    <property type="evidence" value="ECO:0007669"/>
    <property type="project" value="TreeGrafter"/>
</dbReference>
<evidence type="ECO:0000256" key="2">
    <source>
        <dbReference type="ARBA" id="ARBA00006175"/>
    </source>
</evidence>
<dbReference type="RefSeq" id="XP_005825107.1">
    <property type="nucleotide sequence ID" value="XM_005825050.1"/>
</dbReference>
<dbReference type="AlphaFoldDB" id="L1IPV1"/>
<dbReference type="SUPFAM" id="SSF81338">
    <property type="entry name" value="Aquaporin-like"/>
    <property type="match status" value="2"/>
</dbReference>
<dbReference type="OMA" id="MFGHISA"/>
<evidence type="ECO:0000256" key="5">
    <source>
        <dbReference type="ARBA" id="ARBA00022989"/>
    </source>
</evidence>
<evidence type="ECO:0000313" key="11">
    <source>
        <dbReference type="Proteomes" id="UP000011087"/>
    </source>
</evidence>
<dbReference type="EMBL" id="JH993051">
    <property type="protein sequence ID" value="EKX38127.1"/>
    <property type="molecule type" value="Genomic_DNA"/>
</dbReference>
<dbReference type="HOGENOM" id="CLU_601956_0_0_1"/>
<comment type="subcellular location">
    <subcellularLocation>
        <location evidence="1">Membrane</location>
        <topology evidence="1">Multi-pass membrane protein</topology>
    </subcellularLocation>
</comment>
<evidence type="ECO:0000256" key="7">
    <source>
        <dbReference type="SAM" id="MobiDB-lite"/>
    </source>
</evidence>
<dbReference type="PANTHER" id="PTHR43829:SF9">
    <property type="entry name" value="AQUAPORIN-9"/>
    <property type="match status" value="1"/>
</dbReference>
<evidence type="ECO:0000313" key="10">
    <source>
        <dbReference type="EnsemblProtists" id="EKX38127"/>
    </source>
</evidence>
<accession>L1IPV1</accession>
<feature type="transmembrane region" description="Helical" evidence="8">
    <location>
        <begin position="15"/>
        <end position="34"/>
    </location>
</feature>
<feature type="transmembrane region" description="Helical" evidence="8">
    <location>
        <begin position="420"/>
        <end position="444"/>
    </location>
</feature>
<feature type="transmembrane region" description="Helical" evidence="8">
    <location>
        <begin position="46"/>
        <end position="69"/>
    </location>
</feature>
<keyword evidence="5 8" id="KW-1133">Transmembrane helix</keyword>
<dbReference type="GO" id="GO:0005886">
    <property type="term" value="C:plasma membrane"/>
    <property type="evidence" value="ECO:0007669"/>
    <property type="project" value="TreeGrafter"/>
</dbReference>
<evidence type="ECO:0000256" key="6">
    <source>
        <dbReference type="ARBA" id="ARBA00023136"/>
    </source>
</evidence>
<keyword evidence="11" id="KW-1185">Reference proteome</keyword>
<dbReference type="PANTHER" id="PTHR43829">
    <property type="entry name" value="AQUAPORIN OR AQUAGLYCEROPORIN RELATED"/>
    <property type="match status" value="1"/>
</dbReference>
<feature type="transmembrane region" description="Helical" evidence="8">
    <location>
        <begin position="89"/>
        <end position="115"/>
    </location>
</feature>
<keyword evidence="4 8" id="KW-0812">Transmembrane</keyword>